<dbReference type="GO" id="GO:0044281">
    <property type="term" value="P:small molecule metabolic process"/>
    <property type="evidence" value="ECO:0007669"/>
    <property type="project" value="UniProtKB-ARBA"/>
</dbReference>
<gene>
    <name evidence="10" type="primary">pfkB_1</name>
    <name evidence="10" type="ORF">NCTC9836_00671</name>
</gene>
<sequence length="315" mass="34627">MLIDTNLIATITLNPSIDKRYTVTTLEKGKVIRTSKVINTAGGKGLNVSRVLKDMGSNVLATGFLGDHNGRFIEEILKRCNIKCEFQWIKDSTRCCIAILDDEGNQTEILEPGPFVLNEEICKFLKVYNDILDKVNILVISGSLPKGLDKEFYKTLINLAKEKEKIVLLDSSGQGLKEAIKSKPYFIKPNIEELEALTNKSLKSDFEIIREIDKLHGKGIELIIISLGKDGAIGSLNGEKYKITPPKVNVINAVGSGDSMVAAVAYALSKSMNLVDLLTIAVSTGTANAMEEVTGHINMENLKDIIKNVTVKRFD</sequence>
<comment type="catalytic activity">
    <reaction evidence="6 8">
        <text>beta-D-fructose 1-phosphate + ATP = beta-D-fructose 1,6-bisphosphate + ADP + H(+)</text>
        <dbReference type="Rhea" id="RHEA:14213"/>
        <dbReference type="ChEBI" id="CHEBI:15378"/>
        <dbReference type="ChEBI" id="CHEBI:30616"/>
        <dbReference type="ChEBI" id="CHEBI:32966"/>
        <dbReference type="ChEBI" id="CHEBI:138881"/>
        <dbReference type="ChEBI" id="CHEBI:456216"/>
        <dbReference type="EC" id="2.7.1.56"/>
    </reaction>
</comment>
<name>A0A381J576_9CLOT</name>
<feature type="domain" description="Carbohydrate kinase PfkB" evidence="9">
    <location>
        <begin position="25"/>
        <end position="289"/>
    </location>
</feature>
<evidence type="ECO:0000259" key="9">
    <source>
        <dbReference type="Pfam" id="PF00294"/>
    </source>
</evidence>
<dbReference type="PANTHER" id="PTHR46566">
    <property type="entry name" value="1-PHOSPHOFRUCTOKINASE-RELATED"/>
    <property type="match status" value="1"/>
</dbReference>
<dbReference type="FunFam" id="3.40.1190.20:FF:000001">
    <property type="entry name" value="Phosphofructokinase"/>
    <property type="match status" value="1"/>
</dbReference>
<accession>A0A381J576</accession>
<evidence type="ECO:0000256" key="2">
    <source>
        <dbReference type="ARBA" id="ARBA00022679"/>
    </source>
</evidence>
<keyword evidence="2 7" id="KW-0808">Transferase</keyword>
<comment type="function">
    <text evidence="8">Catalyzes the ATP-dependent phosphorylation of fructose-l-phosphate to fructose-l,6-bisphosphate.</text>
</comment>
<keyword evidence="11" id="KW-1185">Reference proteome</keyword>
<comment type="catalytic activity">
    <reaction evidence="7">
        <text>D-tagatofuranose 6-phosphate + ATP = D-tagatofuranose 1,6-bisphosphate + ADP + H(+)</text>
        <dbReference type="Rhea" id="RHEA:12420"/>
        <dbReference type="ChEBI" id="CHEBI:15378"/>
        <dbReference type="ChEBI" id="CHEBI:30616"/>
        <dbReference type="ChEBI" id="CHEBI:58694"/>
        <dbReference type="ChEBI" id="CHEBI:58695"/>
        <dbReference type="ChEBI" id="CHEBI:456216"/>
        <dbReference type="EC" id="2.7.1.144"/>
    </reaction>
</comment>
<dbReference type="GO" id="GO:0008662">
    <property type="term" value="F:1-phosphofructokinase activity"/>
    <property type="evidence" value="ECO:0007669"/>
    <property type="project" value="UniProtKB-UniRule"/>
</dbReference>
<evidence type="ECO:0000256" key="5">
    <source>
        <dbReference type="ARBA" id="ARBA00022840"/>
    </source>
</evidence>
<dbReference type="EC" id="2.7.1.144" evidence="7"/>
<protein>
    <recommendedName>
        <fullName evidence="7">Tagatose-6-phosphate kinase</fullName>
        <ecNumber evidence="7">2.7.1.144</ecNumber>
    </recommendedName>
</protein>
<keyword evidence="3 7" id="KW-0547">Nucleotide-binding</keyword>
<comment type="similarity">
    <text evidence="1">Belongs to the carbohydrate kinase pfkB family.</text>
</comment>
<dbReference type="GO" id="GO:0016052">
    <property type="term" value="P:carbohydrate catabolic process"/>
    <property type="evidence" value="ECO:0007669"/>
    <property type="project" value="UniProtKB-ARBA"/>
</dbReference>
<dbReference type="InterPro" id="IPR011611">
    <property type="entry name" value="PfkB_dom"/>
</dbReference>
<keyword evidence="4 8" id="KW-0418">Kinase</keyword>
<evidence type="ECO:0000256" key="7">
    <source>
        <dbReference type="PIRNR" id="PIRNR000535"/>
    </source>
</evidence>
<evidence type="ECO:0000313" key="10">
    <source>
        <dbReference type="EMBL" id="SUY46255.1"/>
    </source>
</evidence>
<dbReference type="PIRSF" id="PIRSF000535">
    <property type="entry name" value="1PFK/6PFK/LacC"/>
    <property type="match status" value="1"/>
</dbReference>
<evidence type="ECO:0000256" key="6">
    <source>
        <dbReference type="ARBA" id="ARBA00047745"/>
    </source>
</evidence>
<evidence type="ECO:0000313" key="11">
    <source>
        <dbReference type="Proteomes" id="UP000254664"/>
    </source>
</evidence>
<dbReference type="InterPro" id="IPR002173">
    <property type="entry name" value="Carboh/pur_kinase_PfkB_CS"/>
</dbReference>
<dbReference type="SUPFAM" id="SSF53613">
    <property type="entry name" value="Ribokinase-like"/>
    <property type="match status" value="1"/>
</dbReference>
<dbReference type="GO" id="GO:0005988">
    <property type="term" value="P:lactose metabolic process"/>
    <property type="evidence" value="ECO:0007669"/>
    <property type="project" value="UniProtKB-KW"/>
</dbReference>
<dbReference type="GO" id="GO:2001059">
    <property type="term" value="P:D-tagatose 6-phosphate catabolic process"/>
    <property type="evidence" value="ECO:0007669"/>
    <property type="project" value="UniProtKB-UniPathway"/>
</dbReference>
<keyword evidence="5 7" id="KW-0067">ATP-binding</keyword>
<reference evidence="10 11" key="1">
    <citation type="submission" date="2018-06" db="EMBL/GenBank/DDBJ databases">
        <authorList>
            <consortium name="Pathogen Informatics"/>
            <person name="Doyle S."/>
        </authorList>
    </citation>
    <scope>NUCLEOTIDE SEQUENCE [LARGE SCALE GENOMIC DNA]</scope>
    <source>
        <strain evidence="10 11">NCTC9836</strain>
    </source>
</reference>
<comment type="pathway">
    <text evidence="7">Carbohydrate metabolism; D-tagatose 6-phosphate degradation; D-glyceraldehyde 3-phosphate and glycerone phosphate from D-tagatose 6-phosphate: step 1/2.</text>
</comment>
<evidence type="ECO:0000256" key="4">
    <source>
        <dbReference type="ARBA" id="ARBA00022777"/>
    </source>
</evidence>
<dbReference type="CDD" id="cd01164">
    <property type="entry name" value="FruK_PfkB_like"/>
    <property type="match status" value="1"/>
</dbReference>
<dbReference type="InterPro" id="IPR017583">
    <property type="entry name" value="Tagatose/fructose_Pkinase"/>
</dbReference>
<dbReference type="Gene3D" id="3.40.1190.20">
    <property type="match status" value="1"/>
</dbReference>
<dbReference type="PANTHER" id="PTHR46566:SF5">
    <property type="entry name" value="1-PHOSPHOFRUCTOKINASE"/>
    <property type="match status" value="1"/>
</dbReference>
<keyword evidence="7" id="KW-0423">Lactose metabolism</keyword>
<organism evidence="10 11">
    <name type="scientific">Clostridium putrefaciens</name>
    <dbReference type="NCBI Taxonomy" id="99675"/>
    <lineage>
        <taxon>Bacteria</taxon>
        <taxon>Bacillati</taxon>
        <taxon>Bacillota</taxon>
        <taxon>Clostridia</taxon>
        <taxon>Eubacteriales</taxon>
        <taxon>Clostridiaceae</taxon>
        <taxon>Clostridium</taxon>
    </lineage>
</organism>
<evidence type="ECO:0000256" key="1">
    <source>
        <dbReference type="ARBA" id="ARBA00005380"/>
    </source>
</evidence>
<dbReference type="NCBIfam" id="TIGR03828">
    <property type="entry name" value="pfkB"/>
    <property type="match status" value="1"/>
</dbReference>
<evidence type="ECO:0000256" key="3">
    <source>
        <dbReference type="ARBA" id="ARBA00022741"/>
    </source>
</evidence>
<dbReference type="InterPro" id="IPR022463">
    <property type="entry name" value="1-PFruKinase"/>
</dbReference>
<dbReference type="AlphaFoldDB" id="A0A381J576"/>
<dbReference type="NCBIfam" id="TIGR03168">
    <property type="entry name" value="1-PFK"/>
    <property type="match status" value="1"/>
</dbReference>
<dbReference type="Proteomes" id="UP000254664">
    <property type="component" value="Unassembled WGS sequence"/>
</dbReference>
<dbReference type="UniPathway" id="UPA00704">
    <property type="reaction ID" value="UER00715"/>
</dbReference>
<dbReference type="PROSITE" id="PS00583">
    <property type="entry name" value="PFKB_KINASES_1"/>
    <property type="match status" value="1"/>
</dbReference>
<proteinExistence type="inferred from homology"/>
<dbReference type="GO" id="GO:0005524">
    <property type="term" value="F:ATP binding"/>
    <property type="evidence" value="ECO:0007669"/>
    <property type="project" value="UniProtKB-UniRule"/>
</dbReference>
<evidence type="ECO:0000256" key="8">
    <source>
        <dbReference type="RuleBase" id="RU369061"/>
    </source>
</evidence>
<dbReference type="GO" id="GO:0009024">
    <property type="term" value="F:tagatose-6-phosphate kinase activity"/>
    <property type="evidence" value="ECO:0007669"/>
    <property type="project" value="UniProtKB-EC"/>
</dbReference>
<dbReference type="RefSeq" id="WP_172556254.1">
    <property type="nucleotide sequence ID" value="NZ_UFWZ01000001.1"/>
</dbReference>
<dbReference type="InterPro" id="IPR029056">
    <property type="entry name" value="Ribokinase-like"/>
</dbReference>
<comment type="similarity">
    <text evidence="7">Belongs to the carbohydrate kinase PfkB family. LacC subfamily.</text>
</comment>
<dbReference type="EMBL" id="UFWZ01000001">
    <property type="protein sequence ID" value="SUY46255.1"/>
    <property type="molecule type" value="Genomic_DNA"/>
</dbReference>
<dbReference type="GO" id="GO:0005829">
    <property type="term" value="C:cytosol"/>
    <property type="evidence" value="ECO:0007669"/>
    <property type="project" value="TreeGrafter"/>
</dbReference>
<dbReference type="Pfam" id="PF00294">
    <property type="entry name" value="PfkB"/>
    <property type="match status" value="1"/>
</dbReference>